<evidence type="ECO:0000313" key="1">
    <source>
        <dbReference type="EMBL" id="KAG2098984.1"/>
    </source>
</evidence>
<evidence type="ECO:0000313" key="2">
    <source>
        <dbReference type="Proteomes" id="UP000823399"/>
    </source>
</evidence>
<dbReference type="EMBL" id="JABBWM010000059">
    <property type="protein sequence ID" value="KAG2098984.1"/>
    <property type="molecule type" value="Genomic_DNA"/>
</dbReference>
<dbReference type="OrthoDB" id="10496797at2759"/>
<protein>
    <submittedName>
        <fullName evidence="1">Uncharacterized protein</fullName>
    </submittedName>
</protein>
<comment type="caution">
    <text evidence="1">The sequence shown here is derived from an EMBL/GenBank/DDBJ whole genome shotgun (WGS) entry which is preliminary data.</text>
</comment>
<name>A0A9P7F0Y5_9AGAM</name>
<dbReference type="GeneID" id="64700653"/>
<dbReference type="Proteomes" id="UP000823399">
    <property type="component" value="Unassembled WGS sequence"/>
</dbReference>
<reference evidence="1" key="1">
    <citation type="journal article" date="2020" name="New Phytol.">
        <title>Comparative genomics reveals dynamic genome evolution in host specialist ectomycorrhizal fungi.</title>
        <authorList>
            <person name="Lofgren L.A."/>
            <person name="Nguyen N.H."/>
            <person name="Vilgalys R."/>
            <person name="Ruytinx J."/>
            <person name="Liao H.L."/>
            <person name="Branco S."/>
            <person name="Kuo A."/>
            <person name="LaButti K."/>
            <person name="Lipzen A."/>
            <person name="Andreopoulos W."/>
            <person name="Pangilinan J."/>
            <person name="Riley R."/>
            <person name="Hundley H."/>
            <person name="Na H."/>
            <person name="Barry K."/>
            <person name="Grigoriev I.V."/>
            <person name="Stajich J.E."/>
            <person name="Kennedy P.G."/>
        </authorList>
    </citation>
    <scope>NUCLEOTIDE SEQUENCE</scope>
    <source>
        <strain evidence="1">FC423</strain>
    </source>
</reference>
<dbReference type="RefSeq" id="XP_041289087.1">
    <property type="nucleotide sequence ID" value="XM_041438394.1"/>
</dbReference>
<dbReference type="AlphaFoldDB" id="A0A9P7F0Y5"/>
<gene>
    <name evidence="1" type="ORF">F5147DRAFT_713141</name>
</gene>
<sequence>MDRFRSGSVQAEMRAMLRIYMLWHSAHLLLTLMILPTGIVLANGKGTCGFHRIQGRGQVASILALPSFLVHHDGREGGRWMVRFAGISVQSRKSMEHFPRHHTRGCGWCDEVGLVQYWLLIDANGPHSRGAGIGLARDRLQGISDQARTVRISSLEQVE</sequence>
<organism evidence="1 2">
    <name type="scientific">Suillus discolor</name>
    <dbReference type="NCBI Taxonomy" id="1912936"/>
    <lineage>
        <taxon>Eukaryota</taxon>
        <taxon>Fungi</taxon>
        <taxon>Dikarya</taxon>
        <taxon>Basidiomycota</taxon>
        <taxon>Agaricomycotina</taxon>
        <taxon>Agaricomycetes</taxon>
        <taxon>Agaricomycetidae</taxon>
        <taxon>Boletales</taxon>
        <taxon>Suillineae</taxon>
        <taxon>Suillaceae</taxon>
        <taxon>Suillus</taxon>
    </lineage>
</organism>
<proteinExistence type="predicted"/>
<keyword evidence="2" id="KW-1185">Reference proteome</keyword>
<accession>A0A9P7F0Y5</accession>